<evidence type="ECO:0000256" key="1">
    <source>
        <dbReference type="SAM" id="MobiDB-lite"/>
    </source>
</evidence>
<feature type="compositionally biased region" description="Low complexity" evidence="1">
    <location>
        <begin position="192"/>
        <end position="208"/>
    </location>
</feature>
<dbReference type="AlphaFoldDB" id="A0A915KYA8"/>
<evidence type="ECO:0000313" key="2">
    <source>
        <dbReference type="Proteomes" id="UP000887565"/>
    </source>
</evidence>
<name>A0A915KYA8_ROMCU</name>
<organism evidence="2 3">
    <name type="scientific">Romanomermis culicivorax</name>
    <name type="common">Nematode worm</name>
    <dbReference type="NCBI Taxonomy" id="13658"/>
    <lineage>
        <taxon>Eukaryota</taxon>
        <taxon>Metazoa</taxon>
        <taxon>Ecdysozoa</taxon>
        <taxon>Nematoda</taxon>
        <taxon>Enoplea</taxon>
        <taxon>Dorylaimia</taxon>
        <taxon>Mermithida</taxon>
        <taxon>Mermithoidea</taxon>
        <taxon>Mermithidae</taxon>
        <taxon>Romanomermis</taxon>
    </lineage>
</organism>
<dbReference type="Proteomes" id="UP000887565">
    <property type="component" value="Unplaced"/>
</dbReference>
<protein>
    <submittedName>
        <fullName evidence="3">Uncharacterized protein</fullName>
    </submittedName>
</protein>
<reference evidence="3" key="1">
    <citation type="submission" date="2022-11" db="UniProtKB">
        <authorList>
            <consortium name="WormBaseParasite"/>
        </authorList>
    </citation>
    <scope>IDENTIFICATION</scope>
</reference>
<sequence>MQPKPETAHKTEEAEKPAVVIVEETPRLPQATMVVKECEESDYVVEIEDEISSILDEEVATEPRRPRINHPQIQTTLAKSCLMDIERNMIMEATFGNVHPTATRQSSPVTTFSTISTATCTNGYLDANTMYIASAANSSTDTAVTPPLNCQQCVLDLQHQQEVRLLELVCVNLPVMLANLPISQAQPGIQASPSQSLSTSNSTVSPPTTEAMQLLGPHLQFQSQASMQMNTERTQKHQEHKYEEAKARKVQIDQQLVLMQ</sequence>
<feature type="region of interest" description="Disordered" evidence="1">
    <location>
        <begin position="187"/>
        <end position="208"/>
    </location>
</feature>
<dbReference type="WBParaSite" id="nRc.2.0.1.t43469-RA">
    <property type="protein sequence ID" value="nRc.2.0.1.t43469-RA"/>
    <property type="gene ID" value="nRc.2.0.1.g43469"/>
</dbReference>
<keyword evidence="2" id="KW-1185">Reference proteome</keyword>
<accession>A0A915KYA8</accession>
<evidence type="ECO:0000313" key="3">
    <source>
        <dbReference type="WBParaSite" id="nRc.2.0.1.t43469-RA"/>
    </source>
</evidence>
<proteinExistence type="predicted"/>